<dbReference type="GO" id="GO:0005829">
    <property type="term" value="C:cytosol"/>
    <property type="evidence" value="ECO:0007669"/>
    <property type="project" value="TreeGrafter"/>
</dbReference>
<dbReference type="InterPro" id="IPR020081">
    <property type="entry name" value="SsrA-bd_prot_CS"/>
</dbReference>
<dbReference type="Proteomes" id="UP000177507">
    <property type="component" value="Unassembled WGS sequence"/>
</dbReference>
<dbReference type="GO" id="GO:0070929">
    <property type="term" value="P:trans-translation"/>
    <property type="evidence" value="ECO:0007669"/>
    <property type="project" value="UniProtKB-UniRule"/>
</dbReference>
<dbReference type="AlphaFoldDB" id="A0A1F8EYE0"/>
<dbReference type="GO" id="GO:0003723">
    <property type="term" value="F:RNA binding"/>
    <property type="evidence" value="ECO:0007669"/>
    <property type="project" value="UniProtKB-UniRule"/>
</dbReference>
<dbReference type="InterPro" id="IPR000037">
    <property type="entry name" value="SsrA-bd_prot"/>
</dbReference>
<keyword evidence="2 3" id="KW-0694">RNA-binding</keyword>
<organism evidence="4 5">
    <name type="scientific">Candidatus Yanofskybacteria bacterium RIFCSPHIGHO2_01_FULL_44_17</name>
    <dbReference type="NCBI Taxonomy" id="1802668"/>
    <lineage>
        <taxon>Bacteria</taxon>
        <taxon>Candidatus Yanofskyibacteriota</taxon>
    </lineage>
</organism>
<evidence type="ECO:0000256" key="1">
    <source>
        <dbReference type="ARBA" id="ARBA00022490"/>
    </source>
</evidence>
<dbReference type="STRING" id="1802668.A2831_00040"/>
<dbReference type="Gene3D" id="2.40.280.10">
    <property type="match status" value="1"/>
</dbReference>
<comment type="similarity">
    <text evidence="3">Belongs to the SmpB family.</text>
</comment>
<reference evidence="4 5" key="1">
    <citation type="journal article" date="2016" name="Nat. Commun.">
        <title>Thousands of microbial genomes shed light on interconnected biogeochemical processes in an aquifer system.</title>
        <authorList>
            <person name="Anantharaman K."/>
            <person name="Brown C.T."/>
            <person name="Hug L.A."/>
            <person name="Sharon I."/>
            <person name="Castelle C.J."/>
            <person name="Probst A.J."/>
            <person name="Thomas B.C."/>
            <person name="Singh A."/>
            <person name="Wilkins M.J."/>
            <person name="Karaoz U."/>
            <person name="Brodie E.L."/>
            <person name="Williams K.H."/>
            <person name="Hubbard S.S."/>
            <person name="Banfield J.F."/>
        </authorList>
    </citation>
    <scope>NUCLEOTIDE SEQUENCE [LARGE SCALE GENOMIC DNA]</scope>
</reference>
<evidence type="ECO:0000313" key="5">
    <source>
        <dbReference type="Proteomes" id="UP000177507"/>
    </source>
</evidence>
<dbReference type="EMBL" id="MGJI01000014">
    <property type="protein sequence ID" value="OGN05049.1"/>
    <property type="molecule type" value="Genomic_DNA"/>
</dbReference>
<evidence type="ECO:0000256" key="2">
    <source>
        <dbReference type="ARBA" id="ARBA00022884"/>
    </source>
</evidence>
<name>A0A1F8EYE0_9BACT</name>
<dbReference type="NCBIfam" id="TIGR00086">
    <property type="entry name" value="smpB"/>
    <property type="match status" value="1"/>
</dbReference>
<evidence type="ECO:0000256" key="3">
    <source>
        <dbReference type="HAMAP-Rule" id="MF_00023"/>
    </source>
</evidence>
<dbReference type="SUPFAM" id="SSF74982">
    <property type="entry name" value="Small protein B (SmpB)"/>
    <property type="match status" value="1"/>
</dbReference>
<comment type="subcellular location">
    <subcellularLocation>
        <location evidence="3">Cytoplasm</location>
    </subcellularLocation>
    <text evidence="3">The tmRNA-SmpB complex associates with stalled 70S ribosomes.</text>
</comment>
<evidence type="ECO:0000313" key="4">
    <source>
        <dbReference type="EMBL" id="OGN05049.1"/>
    </source>
</evidence>
<dbReference type="HAMAP" id="MF_00023">
    <property type="entry name" value="SmpB"/>
    <property type="match status" value="1"/>
</dbReference>
<keyword evidence="1 3" id="KW-0963">Cytoplasm</keyword>
<dbReference type="InterPro" id="IPR023620">
    <property type="entry name" value="SmpB"/>
</dbReference>
<dbReference type="PROSITE" id="PS01317">
    <property type="entry name" value="SSRP"/>
    <property type="match status" value="1"/>
</dbReference>
<dbReference type="Pfam" id="PF01668">
    <property type="entry name" value="SmpB"/>
    <property type="match status" value="1"/>
</dbReference>
<gene>
    <name evidence="3" type="primary">smpB</name>
    <name evidence="4" type="ORF">A2831_00040</name>
</gene>
<sequence length="148" mass="16728">MVYSTNEKARFDYEILETLEAGVVLSGQEVKSVKRGSASIKGAYVKILNNEAWLLGATIPPYQAGNAPADYDSQQNHKLLLKRRELKYLTGKSQERGLTLVPIKLYNKNGLVKLEIGIGRGKKKSDKREKIVKRETARNIERALKQRE</sequence>
<comment type="caution">
    <text evidence="4">The sequence shown here is derived from an EMBL/GenBank/DDBJ whole genome shotgun (WGS) entry which is preliminary data.</text>
</comment>
<dbReference type="PANTHER" id="PTHR30308">
    <property type="entry name" value="TMRNA-BINDING COMPONENT OF TRANS-TRANSLATION TAGGING COMPLEX"/>
    <property type="match status" value="1"/>
</dbReference>
<comment type="function">
    <text evidence="3">Required for rescue of stalled ribosomes mediated by trans-translation. Binds to transfer-messenger RNA (tmRNA), required for stable association of tmRNA with ribosomes. tmRNA and SmpB together mimic tRNA shape, replacing the anticodon stem-loop with SmpB. tmRNA is encoded by the ssrA gene; the 2 termini fold to resemble tRNA(Ala) and it encodes a 'tag peptide', a short internal open reading frame. During trans-translation Ala-aminoacylated tmRNA acts like a tRNA, entering the A-site of stalled ribosomes, displacing the stalled mRNA. The ribosome then switches to translate the ORF on the tmRNA; the nascent peptide is terminated with the 'tag peptide' encoded by the tmRNA and targeted for degradation. The ribosome is freed to recommence translation, which seems to be the essential function of trans-translation.</text>
</comment>
<proteinExistence type="inferred from homology"/>
<accession>A0A1F8EYE0</accession>
<protein>
    <recommendedName>
        <fullName evidence="3">SsrA-binding protein</fullName>
    </recommendedName>
    <alternativeName>
        <fullName evidence="3">Small protein B</fullName>
    </alternativeName>
</protein>
<dbReference type="PANTHER" id="PTHR30308:SF2">
    <property type="entry name" value="SSRA-BINDING PROTEIN"/>
    <property type="match status" value="1"/>
</dbReference>
<dbReference type="NCBIfam" id="NF003843">
    <property type="entry name" value="PRK05422.1"/>
    <property type="match status" value="1"/>
</dbReference>
<dbReference type="GO" id="GO:0070930">
    <property type="term" value="P:trans-translation-dependent protein tagging"/>
    <property type="evidence" value="ECO:0007669"/>
    <property type="project" value="TreeGrafter"/>
</dbReference>
<dbReference type="CDD" id="cd09294">
    <property type="entry name" value="SmpB"/>
    <property type="match status" value="1"/>
</dbReference>